<dbReference type="AlphaFoldDB" id="A0A9N9CHD1"/>
<evidence type="ECO:0000313" key="1">
    <source>
        <dbReference type="EMBL" id="CAG8601729.1"/>
    </source>
</evidence>
<dbReference type="EMBL" id="CAJVPV010006209">
    <property type="protein sequence ID" value="CAG8601729.1"/>
    <property type="molecule type" value="Genomic_DNA"/>
</dbReference>
<dbReference type="Proteomes" id="UP000789342">
    <property type="component" value="Unassembled WGS sequence"/>
</dbReference>
<organism evidence="1 2">
    <name type="scientific">Acaulospora morrowiae</name>
    <dbReference type="NCBI Taxonomy" id="94023"/>
    <lineage>
        <taxon>Eukaryota</taxon>
        <taxon>Fungi</taxon>
        <taxon>Fungi incertae sedis</taxon>
        <taxon>Mucoromycota</taxon>
        <taxon>Glomeromycotina</taxon>
        <taxon>Glomeromycetes</taxon>
        <taxon>Diversisporales</taxon>
        <taxon>Acaulosporaceae</taxon>
        <taxon>Acaulospora</taxon>
    </lineage>
</organism>
<keyword evidence="2" id="KW-1185">Reference proteome</keyword>
<comment type="caution">
    <text evidence="1">The sequence shown here is derived from an EMBL/GenBank/DDBJ whole genome shotgun (WGS) entry which is preliminary data.</text>
</comment>
<protein>
    <submittedName>
        <fullName evidence="1">17792_t:CDS:1</fullName>
    </submittedName>
</protein>
<proteinExistence type="predicted"/>
<name>A0A9N9CHD1_9GLOM</name>
<evidence type="ECO:0000313" key="2">
    <source>
        <dbReference type="Proteomes" id="UP000789342"/>
    </source>
</evidence>
<reference evidence="1" key="1">
    <citation type="submission" date="2021-06" db="EMBL/GenBank/DDBJ databases">
        <authorList>
            <person name="Kallberg Y."/>
            <person name="Tangrot J."/>
            <person name="Rosling A."/>
        </authorList>
    </citation>
    <scope>NUCLEOTIDE SEQUENCE</scope>
    <source>
        <strain evidence="1">CL551</strain>
    </source>
</reference>
<accession>A0A9N9CHD1</accession>
<gene>
    <name evidence="1" type="ORF">AMORRO_LOCUS7812</name>
</gene>
<feature type="non-terminal residue" evidence="1">
    <location>
        <position position="314"/>
    </location>
</feature>
<sequence length="314" mass="36193">TQLREINKQGTEEEKKNAIRLESQFNLPMEIRLRMVMDFASAETGINRQFMVEYRLVALAIMFKKRPKRDYRLHEQPSVEEETSAIPTKRTKLDEKFNATKSSSELLPSTNVQQTSNIPNSNDVKTKELEADEEIKFDLVNVSMELNREPTVKWEVGCIRFWQYQKDVFQKVSFVINYGALLAMSVPHRTPLPPEISSSLRDTASKQLVGGDVFMDCGNAGLNRMIALMFNDLYYNIPEVVPSKLSEEEHCDMFIYPITRSFRGSEKEYELRLNRANAGSKTRPDLSCIVNDVPILNPDFKPLDCTPLQRKRID</sequence>